<dbReference type="AlphaFoldDB" id="A0A160V9P6"/>
<organism evidence="2">
    <name type="scientific">hydrothermal vent metagenome</name>
    <dbReference type="NCBI Taxonomy" id="652676"/>
    <lineage>
        <taxon>unclassified sequences</taxon>
        <taxon>metagenomes</taxon>
        <taxon>ecological metagenomes</taxon>
    </lineage>
</organism>
<keyword evidence="2" id="KW-0223">Dioxygenase</keyword>
<dbReference type="InterPro" id="IPR004183">
    <property type="entry name" value="Xdiol_dOase_suB"/>
</dbReference>
<gene>
    <name evidence="2" type="ORF">MGWOODY_Clf1201</name>
</gene>
<evidence type="ECO:0000313" key="2">
    <source>
        <dbReference type="EMBL" id="CUV02816.1"/>
    </source>
</evidence>
<feature type="domain" description="Extradiol ring-cleavage dioxygenase class III enzyme subunit B" evidence="1">
    <location>
        <begin position="231"/>
        <end position="337"/>
    </location>
</feature>
<dbReference type="GO" id="GO:0008198">
    <property type="term" value="F:ferrous iron binding"/>
    <property type="evidence" value="ECO:0007669"/>
    <property type="project" value="InterPro"/>
</dbReference>
<dbReference type="Pfam" id="PF02900">
    <property type="entry name" value="LigB"/>
    <property type="match status" value="1"/>
</dbReference>
<proteinExistence type="predicted"/>
<dbReference type="EMBL" id="FAXA01000315">
    <property type="protein sequence ID" value="CUV02816.1"/>
    <property type="molecule type" value="Genomic_DNA"/>
</dbReference>
<name>A0A160V9P6_9ZZZZ</name>
<dbReference type="GO" id="GO:0016702">
    <property type="term" value="F:oxidoreductase activity, acting on single donors with incorporation of molecular oxygen, incorporation of two atoms of oxygen"/>
    <property type="evidence" value="ECO:0007669"/>
    <property type="project" value="UniProtKB-ARBA"/>
</dbReference>
<accession>A0A160V9P6</accession>
<evidence type="ECO:0000259" key="1">
    <source>
        <dbReference type="Pfam" id="PF02900"/>
    </source>
</evidence>
<reference evidence="2" key="1">
    <citation type="submission" date="2015-10" db="EMBL/GenBank/DDBJ databases">
        <authorList>
            <person name="Gilbert D.G."/>
        </authorList>
    </citation>
    <scope>NUCLEOTIDE SEQUENCE</scope>
</reference>
<dbReference type="Gene3D" id="3.40.830.10">
    <property type="entry name" value="LigB-like"/>
    <property type="match status" value="1"/>
</dbReference>
<keyword evidence="2" id="KW-0560">Oxidoreductase</keyword>
<sequence>MAEILGVGLTHSPSLIAPDELKNYSLTRALSNNDRIPAEQKNPESWPNAMRAEWGDDQGYTSAKIHRSKLVDGFRRLRTEIDAFKPDVVLVWGDDQYENFKEDIIPAFCIMAYEEFECQPMAGRDGGQRPNVWDEPANKIFRYKGHESSRYLAGALLEDGFDIAYSYKPLHQEGLGHAFVNTLLYLDYDRKGFDYPVIPFSVNCYGSNVIRNRGGAITQQINGVDMALDPPGPSPKRCMELGAATARALQASPWRVALIASSSWSHAFLTPKNWWLYCDVESDLARFEELKEGNYEAWRGISNAQIEDAGQQEMLNWMCLVGAMQELDRKPEIVEFLQTYVFNSSKCLAVMKP</sequence>
<protein>
    <submittedName>
        <fullName evidence="2">3-O-methylgallate 3,4-dioxygenase</fullName>
    </submittedName>
</protein>
<dbReference type="SUPFAM" id="SSF53213">
    <property type="entry name" value="LigB-like"/>
    <property type="match status" value="1"/>
</dbReference>